<proteinExistence type="predicted"/>
<dbReference type="EMBL" id="KZ805303">
    <property type="protein sequence ID" value="PVI07567.1"/>
    <property type="molecule type" value="Genomic_DNA"/>
</dbReference>
<keyword evidence="7" id="KW-1185">Reference proteome</keyword>
<feature type="compositionally biased region" description="Low complexity" evidence="3">
    <location>
        <begin position="69"/>
        <end position="90"/>
    </location>
</feature>
<evidence type="ECO:0000259" key="4">
    <source>
        <dbReference type="Pfam" id="PF00134"/>
    </source>
</evidence>
<organism evidence="6 7">
    <name type="scientific">Periconia macrospinosa</name>
    <dbReference type="NCBI Taxonomy" id="97972"/>
    <lineage>
        <taxon>Eukaryota</taxon>
        <taxon>Fungi</taxon>
        <taxon>Dikarya</taxon>
        <taxon>Ascomycota</taxon>
        <taxon>Pezizomycotina</taxon>
        <taxon>Dothideomycetes</taxon>
        <taxon>Pleosporomycetidae</taxon>
        <taxon>Pleosporales</taxon>
        <taxon>Massarineae</taxon>
        <taxon>Periconiaceae</taxon>
        <taxon>Periconia</taxon>
    </lineage>
</organism>
<dbReference type="Gene3D" id="1.10.472.10">
    <property type="entry name" value="Cyclin-like"/>
    <property type="match status" value="2"/>
</dbReference>
<evidence type="ECO:0000256" key="2">
    <source>
        <dbReference type="ARBA" id="ARBA00023127"/>
    </source>
</evidence>
<feature type="region of interest" description="Disordered" evidence="3">
    <location>
        <begin position="56"/>
        <end position="91"/>
    </location>
</feature>
<evidence type="ECO:0000256" key="3">
    <source>
        <dbReference type="SAM" id="MobiDB-lite"/>
    </source>
</evidence>
<evidence type="ECO:0000313" key="7">
    <source>
        <dbReference type="Proteomes" id="UP000244855"/>
    </source>
</evidence>
<dbReference type="CDD" id="cd20524">
    <property type="entry name" value="CYCLIN_CCNH_rpt1"/>
    <property type="match status" value="1"/>
</dbReference>
<dbReference type="PANTHER" id="PTHR10026">
    <property type="entry name" value="CYCLIN"/>
    <property type="match status" value="1"/>
</dbReference>
<dbReference type="Proteomes" id="UP000244855">
    <property type="component" value="Unassembled WGS sequence"/>
</dbReference>
<evidence type="ECO:0000313" key="6">
    <source>
        <dbReference type="EMBL" id="PVI07567.1"/>
    </source>
</evidence>
<dbReference type="InterPro" id="IPR043198">
    <property type="entry name" value="Cyclin/Ssn8"/>
</dbReference>
<keyword evidence="2" id="KW-0195">Cyclin</keyword>
<dbReference type="GO" id="GO:0016538">
    <property type="term" value="F:cyclin-dependent protein serine/threonine kinase regulator activity"/>
    <property type="evidence" value="ECO:0007669"/>
    <property type="project" value="InterPro"/>
</dbReference>
<dbReference type="STRING" id="97972.A0A2V1EAK4"/>
<dbReference type="InterPro" id="IPR031658">
    <property type="entry name" value="Cyclin_C_2"/>
</dbReference>
<gene>
    <name evidence="6" type="ORF">DM02DRAFT_608659</name>
</gene>
<evidence type="ECO:0000256" key="1">
    <source>
        <dbReference type="ARBA" id="ARBA00014912"/>
    </source>
</evidence>
<dbReference type="SUPFAM" id="SSF47954">
    <property type="entry name" value="Cyclin-like"/>
    <property type="match status" value="2"/>
</dbReference>
<accession>A0A2V1EAK4</accession>
<dbReference type="InterPro" id="IPR036915">
    <property type="entry name" value="Cyclin-like_sf"/>
</dbReference>
<dbReference type="AlphaFoldDB" id="A0A2V1EAK4"/>
<feature type="domain" description="Cyclin C-terminal" evidence="5">
    <location>
        <begin position="206"/>
        <end position="336"/>
    </location>
</feature>
<evidence type="ECO:0000259" key="5">
    <source>
        <dbReference type="Pfam" id="PF16899"/>
    </source>
</evidence>
<sequence length="431" mass="47664">MKLTEDVIYRNSSQFRNWSFTPTQLAELRLKTNIQACERVKANVARQRAQRAAIALDGGGASASDSERGNTPGLENGNGNENGNSNGGTPMRLDKEVDCLTVAEEMRLVDFCCETTIDLAKFIGLPSDVTATAVQFLRRFYLYNSPMTYDAPVVSRTITFIACKTDNANPNLDDYVAKLGKVTRDQILAPEYLIVQALRYNFEVRHPFRGLKGAHLELGEIARGAYTPVAPDTRTPSDLQAAITALPLPTSGAITDKKTISIENRLNNAYGFAANILKRTAQLTDAYFLFTPSQIMLASLLLADEPLTTFYLSTKLPSDSPTYTKLLTTLRSCAILFSSHRSYTSSTLSPEEQKAVKDKDKAEISALRKKLKNCRDPDKMDLVKLNQAQKRDAENASGGGLEESKAKRRKIAREKAEKEADDFWGPELGKK</sequence>
<dbReference type="InterPro" id="IPR006671">
    <property type="entry name" value="Cyclin_N"/>
</dbReference>
<reference evidence="6 7" key="1">
    <citation type="journal article" date="2018" name="Sci. Rep.">
        <title>Comparative genomics provides insights into the lifestyle and reveals functional heterogeneity of dark septate endophytic fungi.</title>
        <authorList>
            <person name="Knapp D.G."/>
            <person name="Nemeth J.B."/>
            <person name="Barry K."/>
            <person name="Hainaut M."/>
            <person name="Henrissat B."/>
            <person name="Johnson J."/>
            <person name="Kuo A."/>
            <person name="Lim J.H.P."/>
            <person name="Lipzen A."/>
            <person name="Nolan M."/>
            <person name="Ohm R.A."/>
            <person name="Tamas L."/>
            <person name="Grigoriev I.V."/>
            <person name="Spatafora J.W."/>
            <person name="Nagy L.G."/>
            <person name="Kovacs G.M."/>
        </authorList>
    </citation>
    <scope>NUCLEOTIDE SEQUENCE [LARGE SCALE GENOMIC DNA]</scope>
    <source>
        <strain evidence="6 7">DSE2036</strain>
    </source>
</reference>
<name>A0A2V1EAK4_9PLEO</name>
<dbReference type="GO" id="GO:0006357">
    <property type="term" value="P:regulation of transcription by RNA polymerase II"/>
    <property type="evidence" value="ECO:0007669"/>
    <property type="project" value="InterPro"/>
</dbReference>
<feature type="domain" description="Cyclin N-terminal" evidence="4">
    <location>
        <begin position="118"/>
        <end position="202"/>
    </location>
</feature>
<dbReference type="Pfam" id="PF16899">
    <property type="entry name" value="Cyclin_C_2"/>
    <property type="match status" value="1"/>
</dbReference>
<dbReference type="Pfam" id="PF00134">
    <property type="entry name" value="Cyclin_N"/>
    <property type="match status" value="1"/>
</dbReference>
<protein>
    <recommendedName>
        <fullName evidence="1">RNA polymerase II holoenzyme cyclin-like subunit</fullName>
    </recommendedName>
</protein>
<feature type="region of interest" description="Disordered" evidence="3">
    <location>
        <begin position="385"/>
        <end position="431"/>
    </location>
</feature>
<dbReference type="CDD" id="cd20525">
    <property type="entry name" value="CYCLIN_CCNH_rpt2"/>
    <property type="match status" value="1"/>
</dbReference>
<dbReference type="OrthoDB" id="340962at2759"/>